<organism evidence="3 4">
    <name type="scientific">Symbiodinium microadriaticum</name>
    <name type="common">Dinoflagellate</name>
    <name type="synonym">Zooxanthella microadriatica</name>
    <dbReference type="NCBI Taxonomy" id="2951"/>
    <lineage>
        <taxon>Eukaryota</taxon>
        <taxon>Sar</taxon>
        <taxon>Alveolata</taxon>
        <taxon>Dinophyceae</taxon>
        <taxon>Suessiales</taxon>
        <taxon>Symbiodiniaceae</taxon>
        <taxon>Symbiodinium</taxon>
    </lineage>
</organism>
<gene>
    <name evidence="3" type="ORF">AK812_SmicGene9115</name>
</gene>
<keyword evidence="4" id="KW-1185">Reference proteome</keyword>
<feature type="compositionally biased region" description="Low complexity" evidence="1">
    <location>
        <begin position="58"/>
        <end position="74"/>
    </location>
</feature>
<evidence type="ECO:0000313" key="3">
    <source>
        <dbReference type="EMBL" id="OLQ07499.1"/>
    </source>
</evidence>
<feature type="region of interest" description="Disordered" evidence="1">
    <location>
        <begin position="1317"/>
        <end position="1363"/>
    </location>
</feature>
<evidence type="ECO:0000256" key="2">
    <source>
        <dbReference type="SAM" id="Phobius"/>
    </source>
</evidence>
<comment type="caution">
    <text evidence="3">The sequence shown here is derived from an EMBL/GenBank/DDBJ whole genome shotgun (WGS) entry which is preliminary data.</text>
</comment>
<dbReference type="InterPro" id="IPR009030">
    <property type="entry name" value="Growth_fac_rcpt_cys_sf"/>
</dbReference>
<evidence type="ECO:0000313" key="4">
    <source>
        <dbReference type="Proteomes" id="UP000186817"/>
    </source>
</evidence>
<dbReference type="Proteomes" id="UP000186817">
    <property type="component" value="Unassembled WGS sequence"/>
</dbReference>
<keyword evidence="2" id="KW-1133">Transmembrane helix</keyword>
<feature type="region of interest" description="Disordered" evidence="1">
    <location>
        <begin position="1170"/>
        <end position="1194"/>
    </location>
</feature>
<dbReference type="OrthoDB" id="406359at2759"/>
<name>A0A1Q9EJ88_SYMMI</name>
<feature type="region of interest" description="Disordered" evidence="1">
    <location>
        <begin position="1246"/>
        <end position="1273"/>
    </location>
</feature>
<feature type="compositionally biased region" description="Basic residues" evidence="1">
    <location>
        <begin position="1253"/>
        <end position="1266"/>
    </location>
</feature>
<accession>A0A1Q9EJ88</accession>
<keyword evidence="2" id="KW-0472">Membrane</keyword>
<evidence type="ECO:0000256" key="1">
    <source>
        <dbReference type="SAM" id="MobiDB-lite"/>
    </source>
</evidence>
<feature type="region of interest" description="Disordered" evidence="1">
    <location>
        <begin position="57"/>
        <end position="78"/>
    </location>
</feature>
<feature type="compositionally biased region" description="Polar residues" evidence="1">
    <location>
        <begin position="1174"/>
        <end position="1193"/>
    </location>
</feature>
<feature type="compositionally biased region" description="Basic and acidic residues" evidence="1">
    <location>
        <begin position="1341"/>
        <end position="1363"/>
    </location>
</feature>
<sequence>MQPLQLEERFPATSSGTTHFVSAAAVSPETNREAQLRAQGLRLSTQDIDNLQFKAGLAQQPAQQPAEQSVSEPAPAEPAPLRVTKETAVAQPLFFVEEETSPGLFRFMTFTLQRRPGIFSLPVQALARTNLVMYADSFPDSPIIKIGMFVQLVPVLVLSVLIGVGGAWVHCDEGTINTTADSGIAPAVSGFVVYDDLDHSRGVWATCESPNDMLTGRLVLFCNDGSVSPDYNLGRCNRHCAAGQVGTGVRAVSHGIIPHMTNVTLQCNPGFNGGFYVGCVDGVVILYEGFCYMNCVAGTITSNTITLPHEPLEHGENTTVECPAATHAGNITVVCDDGQARMVEGFCGQNCTSGFIFSNGARVNHPGIQHGTEQNISCPAPWGAEITFRCFDGSVRNSGRCGRQCIGGNVEQNGAVVFYTNLAHGESGTFICETLFASALTFSGSLELTCDDGGVVAVGLCSPDCPAGDITNNGARIIVPALKADTYIDTFCQPRAAHGEVRVTCQDGFQVVTQGSCGDPCPEDWFSNVNTRHTDLWLEEVSHDNGVWKDCPQDLSGQIYIHCFDGLLRVLEGQCGERCRSERVEVTGANFISPLLDHAEEHLQPCLQPYSDFVNLTCIFGELLVVGNCQLGCFAGDFVLPGGATVSHPDLVSGFTAEPDCPLGYAVGKVTIVCVNGNMEVQSGTCDAHCQAGRFMGPTGYLVNHLEIQHNETRLVACPAGYIGQLRLRCLAGAVGIDTGQCLRNCIEGATALRDDVIFGYDDMEHGEVSREMKCPTGYLGSVRLLCTDSVVSVASGQCLAHCGAGVAQGAEYFGLEHEDFVSIVCPEVGEIKVRCFDGEVEVVEGQCLYGCAAGTVVDANGVDLRYPAFPHGTRINGTCSGLGVGTVELHCNNTVVALAGEGTCQRHCPPQFTESRDGSNVSVPYIEHLQQASVQCPNGQAGVLAVRCTDFVSSVFDGICGDMNCRAGEVNTNGALVAYPAINDKRNAGPGDCGEDFLGEPVFYCSDGIVSVLAVNLIRQPRIPGIDNVSEIGSSYNFTEEDRFKLCGCCSPPPDLPDIAALEGLDSMVVIYWAVAVGGAGFLVATASGYWIYKKRPPKVSKVTPEDGLGAGSSLAIQDNPQLTSKELALRDAAMSERDLALALKDVPARPGLQDSALQSQVSVDVDGRRSSAAYTARTQASQPDSFSQIPRNPQLLKPAREGAETFTRGCKVRRCLLQLPRNILPEVSAMSMFEDDLGQELQREEAVKPKSSLKPRRGSRRQSRRVSQAGVDAAVAAAVGEKSEATGDNIGKALSKITGQAKALKFAMDLAQKAYDARDEEEDDDFHVDCEESDEDDPDGQRQDSEVEKLRQRAKSEPAAKEELEMAELFTNLESPTFQPAPLHVRGLCQGAKRACERSLAVEEQRLAVAEMLGQTQGGESPKNVECLTDEEQQNLDVTRKRLRYNVDLLRRRRQRLANIDNKTFQQLLRSTGLEHF</sequence>
<protein>
    <submittedName>
        <fullName evidence="3">Uncharacterized protein</fullName>
    </submittedName>
</protein>
<feature type="transmembrane region" description="Helical" evidence="2">
    <location>
        <begin position="1071"/>
        <end position="1094"/>
    </location>
</feature>
<feature type="compositionally biased region" description="Acidic residues" evidence="1">
    <location>
        <begin position="1320"/>
        <end position="1340"/>
    </location>
</feature>
<keyword evidence="2" id="KW-0812">Transmembrane</keyword>
<dbReference type="EMBL" id="LSRX01000137">
    <property type="protein sequence ID" value="OLQ07499.1"/>
    <property type="molecule type" value="Genomic_DNA"/>
</dbReference>
<proteinExistence type="predicted"/>
<dbReference type="SUPFAM" id="SSF57184">
    <property type="entry name" value="Growth factor receptor domain"/>
    <property type="match status" value="1"/>
</dbReference>
<reference evidence="3 4" key="1">
    <citation type="submission" date="2016-02" db="EMBL/GenBank/DDBJ databases">
        <title>Genome analysis of coral dinoflagellate symbionts highlights evolutionary adaptations to a symbiotic lifestyle.</title>
        <authorList>
            <person name="Aranda M."/>
            <person name="Li Y."/>
            <person name="Liew Y.J."/>
            <person name="Baumgarten S."/>
            <person name="Simakov O."/>
            <person name="Wilson M."/>
            <person name="Piel J."/>
            <person name="Ashoor H."/>
            <person name="Bougouffa S."/>
            <person name="Bajic V.B."/>
            <person name="Ryu T."/>
            <person name="Ravasi T."/>
            <person name="Bayer T."/>
            <person name="Micklem G."/>
            <person name="Kim H."/>
            <person name="Bhak J."/>
            <person name="Lajeunesse T.C."/>
            <person name="Voolstra C.R."/>
        </authorList>
    </citation>
    <scope>NUCLEOTIDE SEQUENCE [LARGE SCALE GENOMIC DNA]</scope>
    <source>
        <strain evidence="3 4">CCMP2467</strain>
    </source>
</reference>